<sequence length="121" mass="13803">MTKLKTELGQLPVFDIDFSSYLIRRDEQLVPQSAKLAFYLSPKRNQAGELIDFIFNTVIEVVFDNLLKLKEALVSLTSEELWPTYLDFACRGGVWADQLEAYCQADNLSEDCFWIQIATAG</sequence>
<dbReference type="Proteomes" id="UP001626550">
    <property type="component" value="Unassembled WGS sequence"/>
</dbReference>
<organism evidence="1 2">
    <name type="scientific">Cichlidogyrus casuarinus</name>
    <dbReference type="NCBI Taxonomy" id="1844966"/>
    <lineage>
        <taxon>Eukaryota</taxon>
        <taxon>Metazoa</taxon>
        <taxon>Spiralia</taxon>
        <taxon>Lophotrochozoa</taxon>
        <taxon>Platyhelminthes</taxon>
        <taxon>Monogenea</taxon>
        <taxon>Monopisthocotylea</taxon>
        <taxon>Dactylogyridea</taxon>
        <taxon>Ancyrocephalidae</taxon>
        <taxon>Cichlidogyrus</taxon>
    </lineage>
</organism>
<protein>
    <submittedName>
        <fullName evidence="1">Uncharacterized protein</fullName>
    </submittedName>
</protein>
<evidence type="ECO:0000313" key="1">
    <source>
        <dbReference type="EMBL" id="KAL3312519.1"/>
    </source>
</evidence>
<evidence type="ECO:0000313" key="2">
    <source>
        <dbReference type="Proteomes" id="UP001626550"/>
    </source>
</evidence>
<dbReference type="EMBL" id="JBJKFK010001666">
    <property type="protein sequence ID" value="KAL3312519.1"/>
    <property type="molecule type" value="Genomic_DNA"/>
</dbReference>
<keyword evidence="2" id="KW-1185">Reference proteome</keyword>
<accession>A0ABD2PZ25</accession>
<dbReference type="AlphaFoldDB" id="A0ABD2PZ25"/>
<name>A0ABD2PZ25_9PLAT</name>
<proteinExistence type="predicted"/>
<reference evidence="1 2" key="1">
    <citation type="submission" date="2024-11" db="EMBL/GenBank/DDBJ databases">
        <title>Adaptive evolution of stress response genes in parasites aligns with host niche diversity.</title>
        <authorList>
            <person name="Hahn C."/>
            <person name="Resl P."/>
        </authorList>
    </citation>
    <scope>NUCLEOTIDE SEQUENCE [LARGE SCALE GENOMIC DNA]</scope>
    <source>
        <strain evidence="1">EGGRZ-B1_66</strain>
        <tissue evidence="1">Body</tissue>
    </source>
</reference>
<comment type="caution">
    <text evidence="1">The sequence shown here is derived from an EMBL/GenBank/DDBJ whole genome shotgun (WGS) entry which is preliminary data.</text>
</comment>
<gene>
    <name evidence="1" type="ORF">Ciccas_008893</name>
</gene>